<keyword evidence="15" id="KW-1185">Reference proteome</keyword>
<dbReference type="AlphaFoldDB" id="A0A3M3F088"/>
<dbReference type="PANTHER" id="PTHR42745">
    <property type="match status" value="1"/>
</dbReference>
<dbReference type="InterPro" id="IPR046348">
    <property type="entry name" value="SIS_dom_sf"/>
</dbReference>
<dbReference type="FunFam" id="3.10.580.10:FF:000007">
    <property type="entry name" value="Arabinose 5-phosphate isomerase"/>
    <property type="match status" value="1"/>
</dbReference>
<keyword evidence="6 8" id="KW-0413">Isomerase</keyword>
<keyword evidence="5 11" id="KW-0129">CBS domain</keyword>
<dbReference type="Proteomes" id="UP000270661">
    <property type="component" value="Unassembled WGS sequence"/>
</dbReference>
<comment type="pathway">
    <text evidence="1">Bacterial outer membrane biogenesis; lipopolysaccharide biosynthesis.</text>
</comment>
<reference evidence="14 15" key="1">
    <citation type="submission" date="2018-08" db="EMBL/GenBank/DDBJ databases">
        <title>Recombination of ecologically and evolutionarily significant loci maintains genetic cohesion in the Pseudomonas syringae species complex.</title>
        <authorList>
            <person name="Dillon M."/>
            <person name="Thakur S."/>
            <person name="Almeida R.N.D."/>
            <person name="Weir B.S."/>
            <person name="Guttman D.S."/>
        </authorList>
    </citation>
    <scope>NUCLEOTIDE SEQUENCE [LARGE SCALE GENOMIC DNA]</scope>
    <source>
        <strain evidence="14 15">NCPPB2445</strain>
    </source>
</reference>
<feature type="domain" description="SIS" evidence="13">
    <location>
        <begin position="54"/>
        <end position="197"/>
    </location>
</feature>
<keyword evidence="9" id="KW-0479">Metal-binding</keyword>
<evidence type="ECO:0000256" key="11">
    <source>
        <dbReference type="PROSITE-ProRule" id="PRU00703"/>
    </source>
</evidence>
<dbReference type="GO" id="GO:0097367">
    <property type="term" value="F:carbohydrate derivative binding"/>
    <property type="evidence" value="ECO:0007669"/>
    <property type="project" value="InterPro"/>
</dbReference>
<dbReference type="GO" id="GO:1901135">
    <property type="term" value="P:carbohydrate derivative metabolic process"/>
    <property type="evidence" value="ECO:0007669"/>
    <property type="project" value="InterPro"/>
</dbReference>
<feature type="site" description="Catalytically relevant" evidence="10">
    <location>
        <position position="165"/>
    </location>
</feature>
<feature type="domain" description="CBS" evidence="12">
    <location>
        <begin position="290"/>
        <end position="342"/>
    </location>
</feature>
<evidence type="ECO:0000256" key="8">
    <source>
        <dbReference type="PIRNR" id="PIRNR004692"/>
    </source>
</evidence>
<comment type="pathway">
    <text evidence="7">Carbohydrate biosynthesis; 3-deoxy-D-manno-octulosonate biosynthesis; 3-deoxy-D-manno-octulosonate from D-ribulose 5-phosphate: step 1/3.</text>
</comment>
<evidence type="ECO:0000256" key="10">
    <source>
        <dbReference type="PIRSR" id="PIRSR004692-3"/>
    </source>
</evidence>
<evidence type="ECO:0000256" key="1">
    <source>
        <dbReference type="ARBA" id="ARBA00004756"/>
    </source>
</evidence>
<protein>
    <recommendedName>
        <fullName evidence="8">Arabinose 5-phosphate isomerase</fullName>
        <shortName evidence="8">API</shortName>
        <ecNumber evidence="8">5.3.1.13</ecNumber>
    </recommendedName>
</protein>
<dbReference type="EC" id="5.3.1.13" evidence="8"/>
<evidence type="ECO:0000313" key="14">
    <source>
        <dbReference type="EMBL" id="RMM55291.1"/>
    </source>
</evidence>
<dbReference type="InterPro" id="IPR000644">
    <property type="entry name" value="CBS_dom"/>
</dbReference>
<dbReference type="CDD" id="cd04604">
    <property type="entry name" value="CBS_pair_SIS_assoc"/>
    <property type="match status" value="1"/>
</dbReference>
<dbReference type="InterPro" id="IPR046342">
    <property type="entry name" value="CBS_dom_sf"/>
</dbReference>
<keyword evidence="9" id="KW-0862">Zinc</keyword>
<comment type="similarity">
    <text evidence="2 8">Belongs to the SIS family. GutQ/KpsF subfamily.</text>
</comment>
<dbReference type="Pfam" id="PF00571">
    <property type="entry name" value="CBS"/>
    <property type="match status" value="2"/>
</dbReference>
<dbReference type="STRING" id="47879.AXG94_19825"/>
<dbReference type="SMART" id="SM00116">
    <property type="entry name" value="CBS"/>
    <property type="match status" value="2"/>
</dbReference>
<evidence type="ECO:0000256" key="6">
    <source>
        <dbReference type="ARBA" id="ARBA00023235"/>
    </source>
</evidence>
<name>A0A3M3F088_9PSED</name>
<dbReference type="InterPro" id="IPR050986">
    <property type="entry name" value="GutQ/KpsF_isomerases"/>
</dbReference>
<feature type="site" description="Catalytically relevant" evidence="10">
    <location>
        <position position="72"/>
    </location>
</feature>
<evidence type="ECO:0000256" key="5">
    <source>
        <dbReference type="ARBA" id="ARBA00023122"/>
    </source>
</evidence>
<feature type="site" description="Catalytically relevant" evidence="10">
    <location>
        <position position="124"/>
    </location>
</feature>
<dbReference type="CDD" id="cd05014">
    <property type="entry name" value="SIS_Kpsf"/>
    <property type="match status" value="1"/>
</dbReference>
<dbReference type="PANTHER" id="PTHR42745:SF1">
    <property type="entry name" value="ARABINOSE 5-PHOSPHATE ISOMERASE KDSD"/>
    <property type="match status" value="1"/>
</dbReference>
<evidence type="ECO:0000256" key="4">
    <source>
        <dbReference type="ARBA" id="ARBA00022737"/>
    </source>
</evidence>
<evidence type="ECO:0000259" key="13">
    <source>
        <dbReference type="PROSITE" id="PS51464"/>
    </source>
</evidence>
<dbReference type="GO" id="GO:0046872">
    <property type="term" value="F:metal ion binding"/>
    <property type="evidence" value="ECO:0007669"/>
    <property type="project" value="UniProtKB-KW"/>
</dbReference>
<evidence type="ECO:0000256" key="3">
    <source>
        <dbReference type="ARBA" id="ARBA00011881"/>
    </source>
</evidence>
<proteinExistence type="inferred from homology"/>
<dbReference type="InterPro" id="IPR001347">
    <property type="entry name" value="SIS_dom"/>
</dbReference>
<dbReference type="SUPFAM" id="SSF53697">
    <property type="entry name" value="SIS domain"/>
    <property type="match status" value="1"/>
</dbReference>
<feature type="domain" description="CBS" evidence="12">
    <location>
        <begin position="223"/>
        <end position="281"/>
    </location>
</feature>
<comment type="caution">
    <text evidence="14">The sequence shown here is derived from an EMBL/GenBank/DDBJ whole genome shotgun (WGS) entry which is preliminary data.</text>
</comment>
<dbReference type="PIRSF" id="PIRSF004692">
    <property type="entry name" value="KdsD_KpsF"/>
    <property type="match status" value="1"/>
</dbReference>
<dbReference type="Gene3D" id="3.40.50.10490">
    <property type="entry name" value="Glucose-6-phosphate isomerase like protein, domain 1"/>
    <property type="match status" value="1"/>
</dbReference>
<sequence>MFIAGIIAAFSSGYTISDMSQTSDLIQSAQRTIRLELEAVQGLLPRIDADFVRACEMILASKGRVVVVGMGKSGHVGNKIAATLASTGTTAFFVHPAEASHGDMGMITRDDIILALSNSGSTNEIITLLPLIKRLGIRLISLTGNPDSPLAKAAEVNLNVHVEHEACPLNLAPTSSTTAALVMGDALAVALLEARGFTAEDFAFSHPGGALGRRLLLKVENVMHAGEELPQVQRGTLLKDALMEMTRKGLGMTVILEADGKLAGIFTDGDLRRTLDRTIDVHSATIEQVMTPHGKTARADMLAAEALKIMEDHKISALVVVDAEDRPVGALNMHDLLRAGVM</sequence>
<organism evidence="14 15">
    <name type="scientific">Pseudomonas corrugata</name>
    <dbReference type="NCBI Taxonomy" id="47879"/>
    <lineage>
        <taxon>Bacteria</taxon>
        <taxon>Pseudomonadati</taxon>
        <taxon>Pseudomonadota</taxon>
        <taxon>Gammaproteobacteria</taxon>
        <taxon>Pseudomonadales</taxon>
        <taxon>Pseudomonadaceae</taxon>
        <taxon>Pseudomonas</taxon>
    </lineage>
</organism>
<gene>
    <name evidence="14" type="ORF">ALQ77_04355</name>
</gene>
<dbReference type="PROSITE" id="PS51464">
    <property type="entry name" value="SIS"/>
    <property type="match status" value="1"/>
</dbReference>
<evidence type="ECO:0000256" key="7">
    <source>
        <dbReference type="ARBA" id="ARBA00060658"/>
    </source>
</evidence>
<dbReference type="GO" id="GO:0005975">
    <property type="term" value="P:carbohydrate metabolic process"/>
    <property type="evidence" value="ECO:0007669"/>
    <property type="project" value="InterPro"/>
</dbReference>
<keyword evidence="4" id="KW-0677">Repeat</keyword>
<dbReference type="EMBL" id="RBOJ01000011">
    <property type="protein sequence ID" value="RMM55291.1"/>
    <property type="molecule type" value="Genomic_DNA"/>
</dbReference>
<evidence type="ECO:0000313" key="15">
    <source>
        <dbReference type="Proteomes" id="UP000270661"/>
    </source>
</evidence>
<evidence type="ECO:0000259" key="12">
    <source>
        <dbReference type="PROSITE" id="PS51371"/>
    </source>
</evidence>
<evidence type="ECO:0000256" key="2">
    <source>
        <dbReference type="ARBA" id="ARBA00008165"/>
    </source>
</evidence>
<dbReference type="Pfam" id="PF01380">
    <property type="entry name" value="SIS"/>
    <property type="match status" value="1"/>
</dbReference>
<dbReference type="InterPro" id="IPR035474">
    <property type="entry name" value="SIS_Kpsf"/>
</dbReference>
<dbReference type="Gene3D" id="3.10.580.10">
    <property type="entry name" value="CBS-domain"/>
    <property type="match status" value="1"/>
</dbReference>
<dbReference type="GO" id="GO:0019146">
    <property type="term" value="F:arabinose-5-phosphate isomerase activity"/>
    <property type="evidence" value="ECO:0007669"/>
    <property type="project" value="UniProtKB-EC"/>
</dbReference>
<dbReference type="PROSITE" id="PS51371">
    <property type="entry name" value="CBS"/>
    <property type="match status" value="2"/>
</dbReference>
<accession>A0A3M3F088</accession>
<evidence type="ECO:0000256" key="9">
    <source>
        <dbReference type="PIRSR" id="PIRSR004692-2"/>
    </source>
</evidence>
<feature type="binding site" evidence="9">
    <location>
        <position position="95"/>
    </location>
    <ligand>
        <name>Zn(2+)</name>
        <dbReference type="ChEBI" id="CHEBI:29105"/>
    </ligand>
</feature>
<dbReference type="NCBIfam" id="TIGR00393">
    <property type="entry name" value="kpsF"/>
    <property type="match status" value="1"/>
</dbReference>
<dbReference type="FunFam" id="3.40.50.10490:FF:000011">
    <property type="entry name" value="Arabinose 5-phosphate isomerase"/>
    <property type="match status" value="1"/>
</dbReference>
<dbReference type="InterPro" id="IPR004800">
    <property type="entry name" value="KdsD/KpsF-type"/>
</dbReference>
<comment type="catalytic activity">
    <reaction evidence="8">
        <text>D-arabinose 5-phosphate = D-ribulose 5-phosphate</text>
        <dbReference type="Rhea" id="RHEA:23104"/>
        <dbReference type="ChEBI" id="CHEBI:57693"/>
        <dbReference type="ChEBI" id="CHEBI:58121"/>
        <dbReference type="EC" id="5.3.1.13"/>
    </reaction>
</comment>
<comment type="subunit">
    <text evidence="3">Homotetramer.</text>
</comment>
<feature type="site" description="Catalytically relevant" evidence="10">
    <location>
        <position position="206"/>
    </location>
</feature>